<dbReference type="PANTHER" id="PTHR33376:SF7">
    <property type="entry name" value="C4-DICARBOXYLATE-BINDING PROTEIN DCTB"/>
    <property type="match status" value="1"/>
</dbReference>
<gene>
    <name evidence="6" type="ORF">HQN79_03750</name>
</gene>
<dbReference type="RefSeq" id="WP_173284354.1">
    <property type="nucleotide sequence ID" value="NZ_CP054020.1"/>
</dbReference>
<dbReference type="KEGG" id="txa:HQN79_03750"/>
<dbReference type="NCBIfam" id="TIGR00787">
    <property type="entry name" value="dctP"/>
    <property type="match status" value="1"/>
</dbReference>
<dbReference type="InterPro" id="IPR038404">
    <property type="entry name" value="TRAP_DctP_sf"/>
</dbReference>
<dbReference type="Gene3D" id="3.40.50.2300">
    <property type="match status" value="2"/>
</dbReference>
<dbReference type="AlphaFoldDB" id="A0A7D4SML8"/>
<evidence type="ECO:0000259" key="5">
    <source>
        <dbReference type="Pfam" id="PF13458"/>
    </source>
</evidence>
<comment type="similarity">
    <text evidence="1">Belongs to the bacterial solute-binding protein 7 family.</text>
</comment>
<feature type="domain" description="Leucine-binding protein" evidence="5">
    <location>
        <begin position="358"/>
        <end position="698"/>
    </location>
</feature>
<dbReference type="Gene3D" id="3.40.190.170">
    <property type="entry name" value="Bacterial extracellular solute-binding protein, family 7"/>
    <property type="match status" value="1"/>
</dbReference>
<reference evidence="6 7" key="1">
    <citation type="submission" date="2020-05" db="EMBL/GenBank/DDBJ databases">
        <title>Thiomicrorhabdus sediminis sp.nov. and Thiomicrorhabdus xiamenensis sp.nov., novel sulfur-oxidizing bacteria isolated from coastal sediment.</title>
        <authorList>
            <person name="Liu X."/>
        </authorList>
    </citation>
    <scope>NUCLEOTIDE SEQUENCE [LARGE SCALE GENOMIC DNA]</scope>
    <source>
        <strain evidence="6 7">G2</strain>
    </source>
</reference>
<name>A0A7D4SML8_9GAMM</name>
<evidence type="ECO:0000313" key="6">
    <source>
        <dbReference type="EMBL" id="QKI88741.1"/>
    </source>
</evidence>
<dbReference type="Proteomes" id="UP000504724">
    <property type="component" value="Chromosome"/>
</dbReference>
<evidence type="ECO:0000256" key="4">
    <source>
        <dbReference type="ARBA" id="ARBA00022729"/>
    </source>
</evidence>
<protein>
    <submittedName>
        <fullName evidence="6">DctP family TRAP transporter solute-binding subunit</fullName>
    </submittedName>
</protein>
<dbReference type="InterPro" id="IPR028081">
    <property type="entry name" value="Leu-bd"/>
</dbReference>
<comment type="similarity">
    <text evidence="2">Belongs to the leucine-binding protein family.</text>
</comment>
<dbReference type="PANTHER" id="PTHR33376">
    <property type="match status" value="1"/>
</dbReference>
<dbReference type="CDD" id="cd19979">
    <property type="entry name" value="PBP1_ABC_ligand_binding-like"/>
    <property type="match status" value="1"/>
</dbReference>
<dbReference type="InterPro" id="IPR004682">
    <property type="entry name" value="TRAP_DctP"/>
</dbReference>
<dbReference type="GO" id="GO:0055085">
    <property type="term" value="P:transmembrane transport"/>
    <property type="evidence" value="ECO:0007669"/>
    <property type="project" value="InterPro"/>
</dbReference>
<accession>A0A7D4SML8</accession>
<evidence type="ECO:0000256" key="1">
    <source>
        <dbReference type="ARBA" id="ARBA00009023"/>
    </source>
</evidence>
<dbReference type="InterPro" id="IPR028082">
    <property type="entry name" value="Peripla_BP_I"/>
</dbReference>
<dbReference type="CDD" id="cd13603">
    <property type="entry name" value="PBP2_TRAP_Siap_TeaA_like"/>
    <property type="match status" value="1"/>
</dbReference>
<keyword evidence="3" id="KW-0813">Transport</keyword>
<dbReference type="NCBIfam" id="NF037995">
    <property type="entry name" value="TRAP_S1"/>
    <property type="match status" value="1"/>
</dbReference>
<evidence type="ECO:0000256" key="2">
    <source>
        <dbReference type="ARBA" id="ARBA00010062"/>
    </source>
</evidence>
<evidence type="ECO:0000256" key="3">
    <source>
        <dbReference type="ARBA" id="ARBA00022448"/>
    </source>
</evidence>
<evidence type="ECO:0000313" key="7">
    <source>
        <dbReference type="Proteomes" id="UP000504724"/>
    </source>
</evidence>
<organism evidence="6 7">
    <name type="scientific">Thiomicrorhabdus xiamenensis</name>
    <dbReference type="NCBI Taxonomy" id="2739063"/>
    <lineage>
        <taxon>Bacteria</taxon>
        <taxon>Pseudomonadati</taxon>
        <taxon>Pseudomonadota</taxon>
        <taxon>Gammaproteobacteria</taxon>
        <taxon>Thiotrichales</taxon>
        <taxon>Piscirickettsiaceae</taxon>
        <taxon>Thiomicrorhabdus</taxon>
    </lineage>
</organism>
<dbReference type="Pfam" id="PF13458">
    <property type="entry name" value="Peripla_BP_6"/>
    <property type="match status" value="1"/>
</dbReference>
<dbReference type="Pfam" id="PF03480">
    <property type="entry name" value="DctP"/>
    <property type="match status" value="1"/>
</dbReference>
<dbReference type="GO" id="GO:0030288">
    <property type="term" value="C:outer membrane-bounded periplasmic space"/>
    <property type="evidence" value="ECO:0007669"/>
    <property type="project" value="InterPro"/>
</dbReference>
<sequence length="717" mass="81088">MRKFSIFVFIFIVIALLIGFEKNFLIPMPEKTPQSAMTIENEQIHLRFGHNTPENSALHLAALRFAEQVKEKTSNRVIIEVFPSQQLGNDHEMVEMAREGTLDILLTPTAKMSVALPAMQYADLPFFFPSREDAYALLDGEPGRLLLDKLDQIDLVGVTFWENGFKHFTGNQPFLQPADFKGKKIRVMKSRIIMDQFRALGAEPVPIDFHSTRQALADKVVDGQENPLVAIESMGFHEVQSDLVLSEHAYLGYVFTISKKTFDRLSQDIRTILIETAKELTPWERNETQRREQTLLEKIRKADINIHQLTPQQRQAFADQVAWIAKASEPVIGTDIISKTEEFLLEKYGPAPERQEQIVIGLNADLSLDGGKAGLAIKRGIELALDEINAKGGLLGKPVRLIARDHRTTPSMAIKNLEYFINRNDTVAIMGGKHSAVITQEIPFVQDAQIPYLIPWAAVSGLTENGYADNYVFRVSANDRFASVFLAKYLLKRHKRPAIVVENSIWGRENMQRISKFMQLKGISPEIMMTINRGQEDFSNELKKITAAKCDSILLVANSNEGANFITELAQQPLALPIISHWGVLGGEFYQRVQHLLGRIDLRFFQPYPTAGKRPELNRLFNRYRQVYAIPQDKPINVPMAVAQAYDLTQLLAAAINQAGSAEPIEVKQALEHLKPVNGAIQYYQQAFRPDNHEALNDDRYFMAHFNDQGFIVPVDK</sequence>
<dbReference type="EMBL" id="CP054020">
    <property type="protein sequence ID" value="QKI88741.1"/>
    <property type="molecule type" value="Genomic_DNA"/>
</dbReference>
<keyword evidence="7" id="KW-1185">Reference proteome</keyword>
<keyword evidence="4" id="KW-0732">Signal</keyword>
<dbReference type="SUPFAM" id="SSF53822">
    <property type="entry name" value="Periplasmic binding protein-like I"/>
    <property type="match status" value="1"/>
</dbReference>
<proteinExistence type="inferred from homology"/>
<dbReference type="InterPro" id="IPR018389">
    <property type="entry name" value="DctP_fam"/>
</dbReference>